<name>A0ABR2SQM6_9ROSI</name>
<reference evidence="2 3" key="1">
    <citation type="journal article" date="2024" name="G3 (Bethesda)">
        <title>Genome assembly of Hibiscus sabdariffa L. provides insights into metabolisms of medicinal natural products.</title>
        <authorList>
            <person name="Kim T."/>
        </authorList>
    </citation>
    <scope>NUCLEOTIDE SEQUENCE [LARGE SCALE GENOMIC DNA]</scope>
    <source>
        <strain evidence="2">TK-2024</strain>
        <tissue evidence="2">Old leaves</tissue>
    </source>
</reference>
<gene>
    <name evidence="2" type="ORF">V6N11_067395</name>
</gene>
<protein>
    <recommendedName>
        <fullName evidence="1">RNase H type-1 domain-containing protein</fullName>
    </recommendedName>
</protein>
<dbReference type="InterPro" id="IPR002156">
    <property type="entry name" value="RNaseH_domain"/>
</dbReference>
<dbReference type="CDD" id="cd06222">
    <property type="entry name" value="RNase_H_like"/>
    <property type="match status" value="1"/>
</dbReference>
<comment type="caution">
    <text evidence="2">The sequence shown here is derived from an EMBL/GenBank/DDBJ whole genome shotgun (WGS) entry which is preliminary data.</text>
</comment>
<dbReference type="InterPro" id="IPR036397">
    <property type="entry name" value="RNaseH_sf"/>
</dbReference>
<keyword evidence="3" id="KW-1185">Reference proteome</keyword>
<dbReference type="Pfam" id="PF13456">
    <property type="entry name" value="RVT_3"/>
    <property type="match status" value="1"/>
</dbReference>
<organism evidence="2 3">
    <name type="scientific">Hibiscus sabdariffa</name>
    <name type="common">roselle</name>
    <dbReference type="NCBI Taxonomy" id="183260"/>
    <lineage>
        <taxon>Eukaryota</taxon>
        <taxon>Viridiplantae</taxon>
        <taxon>Streptophyta</taxon>
        <taxon>Embryophyta</taxon>
        <taxon>Tracheophyta</taxon>
        <taxon>Spermatophyta</taxon>
        <taxon>Magnoliopsida</taxon>
        <taxon>eudicotyledons</taxon>
        <taxon>Gunneridae</taxon>
        <taxon>Pentapetalae</taxon>
        <taxon>rosids</taxon>
        <taxon>malvids</taxon>
        <taxon>Malvales</taxon>
        <taxon>Malvaceae</taxon>
        <taxon>Malvoideae</taxon>
        <taxon>Hibiscus</taxon>
    </lineage>
</organism>
<dbReference type="EMBL" id="JBBPBN010000012">
    <property type="protein sequence ID" value="KAK9027567.1"/>
    <property type="molecule type" value="Genomic_DNA"/>
</dbReference>
<feature type="domain" description="RNase H type-1" evidence="1">
    <location>
        <begin position="210"/>
        <end position="274"/>
    </location>
</feature>
<dbReference type="Proteomes" id="UP001396334">
    <property type="component" value="Unassembled WGS sequence"/>
</dbReference>
<evidence type="ECO:0000313" key="2">
    <source>
        <dbReference type="EMBL" id="KAK9027567.1"/>
    </source>
</evidence>
<sequence>MDGNGNWDLNSLSTIFPHSVITHIISIKGLDSNDIADKPYWKLSNSRSFSIRSTYDSLERVMTNVKRCRRFIGQSPSCPCCHEFAKTTIHVICGCPLATAVWTNLIPSDCSFDFFHSNLQDWMCSNLVADHIHPVLNLRWSTVFTSTPWQLCNNRNNWVFNGHRTPTESMLHKCITWARYYAESGVFQNRETSGNGFSSPVCWKRPDVGWDNGFERLVIQSDSLEAIQRLNATSAATDVHALVRAMDRLRNAGWATILQWIPRDANKLADAMTKFDTSYDLSLFAAPPSPLQPLLASDCSSLM</sequence>
<evidence type="ECO:0000259" key="1">
    <source>
        <dbReference type="Pfam" id="PF13456"/>
    </source>
</evidence>
<evidence type="ECO:0000313" key="3">
    <source>
        <dbReference type="Proteomes" id="UP001396334"/>
    </source>
</evidence>
<proteinExistence type="predicted"/>
<dbReference type="Gene3D" id="3.30.420.10">
    <property type="entry name" value="Ribonuclease H-like superfamily/Ribonuclease H"/>
    <property type="match status" value="1"/>
</dbReference>
<accession>A0ABR2SQM6</accession>
<dbReference type="InterPro" id="IPR044730">
    <property type="entry name" value="RNase_H-like_dom_plant"/>
</dbReference>